<accession>A0AAN8G1A6</accession>
<dbReference type="PROSITE" id="PS51873">
    <property type="entry name" value="TRIAD"/>
    <property type="match status" value="1"/>
</dbReference>
<organism evidence="12 13">
    <name type="scientific">Patella caerulea</name>
    <name type="common">Rayed Mediterranean limpet</name>
    <dbReference type="NCBI Taxonomy" id="87958"/>
    <lineage>
        <taxon>Eukaryota</taxon>
        <taxon>Metazoa</taxon>
        <taxon>Spiralia</taxon>
        <taxon>Lophotrochozoa</taxon>
        <taxon>Mollusca</taxon>
        <taxon>Gastropoda</taxon>
        <taxon>Patellogastropoda</taxon>
        <taxon>Patelloidea</taxon>
        <taxon>Patellidae</taxon>
        <taxon>Patella</taxon>
    </lineage>
</organism>
<comment type="caution">
    <text evidence="12">The sequence shown here is derived from an EMBL/GenBank/DDBJ whole genome shotgun (WGS) entry which is preliminary data.</text>
</comment>
<dbReference type="SUPFAM" id="SSF57850">
    <property type="entry name" value="RING/U-box"/>
    <property type="match status" value="3"/>
</dbReference>
<evidence type="ECO:0000259" key="11">
    <source>
        <dbReference type="PROSITE" id="PS51873"/>
    </source>
</evidence>
<dbReference type="AlphaFoldDB" id="A0AAN8G1A6"/>
<dbReference type="SMART" id="SM00647">
    <property type="entry name" value="IBR"/>
    <property type="match status" value="2"/>
</dbReference>
<keyword evidence="5" id="KW-0677">Repeat</keyword>
<dbReference type="GO" id="GO:0016567">
    <property type="term" value="P:protein ubiquitination"/>
    <property type="evidence" value="ECO:0007669"/>
    <property type="project" value="InterPro"/>
</dbReference>
<feature type="compositionally biased region" description="Acidic residues" evidence="9">
    <location>
        <begin position="94"/>
        <end position="124"/>
    </location>
</feature>
<dbReference type="InterPro" id="IPR031127">
    <property type="entry name" value="E3_UB_ligase_RBR"/>
</dbReference>
<keyword evidence="10" id="KW-0812">Transmembrane</keyword>
<feature type="compositionally biased region" description="Basic and acidic residues" evidence="9">
    <location>
        <begin position="59"/>
        <end position="68"/>
    </location>
</feature>
<dbReference type="InterPro" id="IPR047551">
    <property type="entry name" value="BRcat_RBR_RNF217"/>
</dbReference>
<feature type="transmembrane region" description="Helical" evidence="10">
    <location>
        <begin position="392"/>
        <end position="425"/>
    </location>
</feature>
<comment type="catalytic activity">
    <reaction evidence="1">
        <text>[E2 ubiquitin-conjugating enzyme]-S-ubiquitinyl-L-cysteine + [acceptor protein]-L-lysine = [E2 ubiquitin-conjugating enzyme]-L-cysteine + [acceptor protein]-N(6)-ubiquitinyl-L-lysine.</text>
        <dbReference type="EC" id="2.3.2.31"/>
    </reaction>
</comment>
<dbReference type="GO" id="GO:0008270">
    <property type="term" value="F:zinc ion binding"/>
    <property type="evidence" value="ECO:0007669"/>
    <property type="project" value="UniProtKB-KW"/>
</dbReference>
<evidence type="ECO:0000256" key="7">
    <source>
        <dbReference type="ARBA" id="ARBA00022786"/>
    </source>
</evidence>
<gene>
    <name evidence="12" type="ORF">SNE40_022005</name>
</gene>
<dbReference type="EMBL" id="JAZGQO010000018">
    <property type="protein sequence ID" value="KAK6168112.1"/>
    <property type="molecule type" value="Genomic_DNA"/>
</dbReference>
<feature type="compositionally biased region" description="Polar residues" evidence="9">
    <location>
        <begin position="1"/>
        <end position="23"/>
    </location>
</feature>
<evidence type="ECO:0000256" key="1">
    <source>
        <dbReference type="ARBA" id="ARBA00001798"/>
    </source>
</evidence>
<keyword evidence="6" id="KW-0863">Zinc-finger</keyword>
<evidence type="ECO:0000256" key="8">
    <source>
        <dbReference type="ARBA" id="ARBA00022833"/>
    </source>
</evidence>
<reference evidence="12 13" key="1">
    <citation type="submission" date="2024-01" db="EMBL/GenBank/DDBJ databases">
        <title>The genome of the rayed Mediterranean limpet Patella caerulea (Linnaeus, 1758).</title>
        <authorList>
            <person name="Anh-Thu Weber A."/>
            <person name="Halstead-Nussloch G."/>
        </authorList>
    </citation>
    <scope>NUCLEOTIDE SEQUENCE [LARGE SCALE GENOMIC DNA]</scope>
    <source>
        <strain evidence="12">AATW-2023a</strain>
        <tissue evidence="12">Whole specimen</tissue>
    </source>
</reference>
<dbReference type="PANTHER" id="PTHR11685">
    <property type="entry name" value="RBR FAMILY RING FINGER AND IBR DOMAIN-CONTAINING"/>
    <property type="match status" value="1"/>
</dbReference>
<keyword evidence="8" id="KW-0862">Zinc</keyword>
<evidence type="ECO:0000313" key="13">
    <source>
        <dbReference type="Proteomes" id="UP001347796"/>
    </source>
</evidence>
<dbReference type="CDD" id="cd20342">
    <property type="entry name" value="BRcat_RBR_RNF217"/>
    <property type="match status" value="1"/>
</dbReference>
<dbReference type="Pfam" id="PF22191">
    <property type="entry name" value="IBR_1"/>
    <property type="match status" value="1"/>
</dbReference>
<evidence type="ECO:0000256" key="9">
    <source>
        <dbReference type="SAM" id="MobiDB-lite"/>
    </source>
</evidence>
<feature type="domain" description="RING-type" evidence="11">
    <location>
        <begin position="154"/>
        <end position="372"/>
    </location>
</feature>
<dbReference type="CDD" id="cd20350">
    <property type="entry name" value="Rcat_RBR_RNF217"/>
    <property type="match status" value="1"/>
</dbReference>
<evidence type="ECO:0000256" key="4">
    <source>
        <dbReference type="ARBA" id="ARBA00022723"/>
    </source>
</evidence>
<sequence length="693" mass="78765">MKDHQPTVNASPKATKLSTGTSKSTRDKLTDSDTSGKSKSTKDNPATSESGDEPGTSRSTDDRSETSRPSEMTAGPSKSIDDNTGPFEPTFRDDDSDYWWGDDDDDDDEHDDDDDDDDDDFDESFDLHHPDLHFHLDRSEGVNGTPLFPQSPEEESICDICYDHRTVRKRLCCETRICSQCLNIYLEGQVNDGNVKIGCPDSRCDSYIHRDEILALLPLDLKEKFYRYLVDANKDPCIKTCPRCSHVKRVSMDQLENKIVKKKGLEVMCEKCELQWCFPCQAPWHEMISCKEYRKGDRMLQTWAHQQMNGQLNAQKCPTCKIFIQRVSGCDNMSCSSCHTSFCYRCGKRFRSLKLLGNHFSRFSPLGCKYNLLPNRPGTRRFLRGVVFSGKLLGGAVLASLALAVGAALVGSWFIIVPAVVGYKLHKRRRRRRRQQQTIQNRMLHDHAHDLARNIRDERFEIDPQELDIDVYENLNSTENWTMLTRLEDSQEVEVLVHSSTNAAIASDKTISKDRTENTVVTFTNVREETNEDGYTRVVAHIVAKNADDSDVKNADVKQDLTNQRKLSKDSTSSFKEDKTDIARKLSLNESELIDGENPELSNDTNGCFVNIFSKKWQAHDTLPKTFIASKFKSSTWEKSGKKRDNIDIRTFSNFFANQSEKATTSCDTSAVPECSSSEKEVFKLPTDYVTYL</sequence>
<feature type="region of interest" description="Disordered" evidence="9">
    <location>
        <begin position="1"/>
        <end position="124"/>
    </location>
</feature>
<keyword evidence="13" id="KW-1185">Reference proteome</keyword>
<evidence type="ECO:0000256" key="10">
    <source>
        <dbReference type="SAM" id="Phobius"/>
    </source>
</evidence>
<keyword evidence="10" id="KW-1133">Transmembrane helix</keyword>
<keyword evidence="10" id="KW-0472">Membrane</keyword>
<evidence type="ECO:0000256" key="2">
    <source>
        <dbReference type="ARBA" id="ARBA00012251"/>
    </source>
</evidence>
<keyword evidence="3" id="KW-0808">Transferase</keyword>
<dbReference type="Gene3D" id="1.20.120.1750">
    <property type="match status" value="1"/>
</dbReference>
<dbReference type="InterPro" id="IPR047552">
    <property type="entry name" value="Rcat_RBR_RNF217"/>
</dbReference>
<feature type="compositionally biased region" description="Basic and acidic residues" evidence="9">
    <location>
        <begin position="24"/>
        <end position="42"/>
    </location>
</feature>
<name>A0AAN8G1A6_PATCE</name>
<evidence type="ECO:0000256" key="6">
    <source>
        <dbReference type="ARBA" id="ARBA00022771"/>
    </source>
</evidence>
<dbReference type="Pfam" id="PF01485">
    <property type="entry name" value="IBR"/>
    <property type="match status" value="1"/>
</dbReference>
<keyword evidence="7" id="KW-0833">Ubl conjugation pathway</keyword>
<keyword evidence="4" id="KW-0479">Metal-binding</keyword>
<dbReference type="InterPro" id="IPR002867">
    <property type="entry name" value="IBR_dom"/>
</dbReference>
<dbReference type="Proteomes" id="UP001347796">
    <property type="component" value="Unassembled WGS sequence"/>
</dbReference>
<dbReference type="EC" id="2.3.2.31" evidence="2"/>
<dbReference type="GO" id="GO:0061630">
    <property type="term" value="F:ubiquitin protein ligase activity"/>
    <property type="evidence" value="ECO:0007669"/>
    <property type="project" value="UniProtKB-EC"/>
</dbReference>
<protein>
    <recommendedName>
        <fullName evidence="2">RBR-type E3 ubiquitin transferase</fullName>
        <ecNumber evidence="2">2.3.2.31</ecNumber>
    </recommendedName>
</protein>
<dbReference type="InterPro" id="IPR044066">
    <property type="entry name" value="TRIAD_supradom"/>
</dbReference>
<evidence type="ECO:0000256" key="3">
    <source>
        <dbReference type="ARBA" id="ARBA00022679"/>
    </source>
</evidence>
<proteinExistence type="predicted"/>
<evidence type="ECO:0000256" key="5">
    <source>
        <dbReference type="ARBA" id="ARBA00022737"/>
    </source>
</evidence>
<dbReference type="InterPro" id="IPR013083">
    <property type="entry name" value="Znf_RING/FYVE/PHD"/>
</dbReference>
<dbReference type="Gene3D" id="3.30.40.10">
    <property type="entry name" value="Zinc/RING finger domain, C3HC4 (zinc finger)"/>
    <property type="match status" value="1"/>
</dbReference>
<evidence type="ECO:0000313" key="12">
    <source>
        <dbReference type="EMBL" id="KAK6168112.1"/>
    </source>
</evidence>